<evidence type="ECO:0000313" key="2">
    <source>
        <dbReference type="Proteomes" id="UP000014073"/>
    </source>
</evidence>
<dbReference type="HOGENOM" id="CLU_3265549_0_0_10"/>
<comment type="caution">
    <text evidence="1">The sequence shown here is derived from an EMBL/GenBank/DDBJ whole genome shotgun (WGS) entry which is preliminary data.</text>
</comment>
<keyword evidence="2" id="KW-1185">Reference proteome</keyword>
<proteinExistence type="predicted"/>
<evidence type="ECO:0000313" key="1">
    <source>
        <dbReference type="EMBL" id="EEF74837.1"/>
    </source>
</evidence>
<sequence length="41" mass="4704">MKLLYRLSGTLVLTGQCGCMVWMIRPVLLQASGFFMKLMYC</sequence>
<dbReference type="AlphaFoldDB" id="S0F5L0"/>
<dbReference type="STRING" id="547042.BACCOPRO_00310"/>
<dbReference type="Proteomes" id="UP000014073">
    <property type="component" value="Unassembled WGS sequence"/>
</dbReference>
<dbReference type="EMBL" id="ACBW01000024">
    <property type="protein sequence ID" value="EEF74837.1"/>
    <property type="molecule type" value="Genomic_DNA"/>
</dbReference>
<organism evidence="1 2">
    <name type="scientific">Phocaeicola coprophilus DSM 18228 = JCM 13818</name>
    <dbReference type="NCBI Taxonomy" id="547042"/>
    <lineage>
        <taxon>Bacteria</taxon>
        <taxon>Pseudomonadati</taxon>
        <taxon>Bacteroidota</taxon>
        <taxon>Bacteroidia</taxon>
        <taxon>Bacteroidales</taxon>
        <taxon>Bacteroidaceae</taxon>
        <taxon>Phocaeicola</taxon>
    </lineage>
</organism>
<reference evidence="1 2" key="1">
    <citation type="submission" date="2008-12" db="EMBL/GenBank/DDBJ databases">
        <authorList>
            <person name="Fulton L."/>
            <person name="Clifton S."/>
            <person name="Fulton B."/>
            <person name="Xu J."/>
            <person name="Minx P."/>
            <person name="Pepin K.H."/>
            <person name="Johnson M."/>
            <person name="Bhonagiri V."/>
            <person name="Nash W.E."/>
            <person name="Mardis E.R."/>
            <person name="Wilson R.K."/>
        </authorList>
    </citation>
    <scope>NUCLEOTIDE SEQUENCE [LARGE SCALE GENOMIC DNA]</scope>
    <source>
        <strain evidence="1 2">DSM 18228</strain>
    </source>
</reference>
<accession>S0F5L0</accession>
<name>S0F5L0_9BACT</name>
<protein>
    <submittedName>
        <fullName evidence="1">Uncharacterized protein</fullName>
    </submittedName>
</protein>
<gene>
    <name evidence="1" type="ORF">BACCOPRO_00310</name>
</gene>